<dbReference type="SUPFAM" id="SSF53850">
    <property type="entry name" value="Periplasmic binding protein-like II"/>
    <property type="match status" value="1"/>
</dbReference>
<evidence type="ECO:0000256" key="4">
    <source>
        <dbReference type="ARBA" id="ARBA00022729"/>
    </source>
</evidence>
<dbReference type="RefSeq" id="WP_091837033.1">
    <property type="nucleotide sequence ID" value="NZ_FOAN01000005.1"/>
</dbReference>
<dbReference type="OrthoDB" id="7374398at2"/>
<evidence type="ECO:0000256" key="2">
    <source>
        <dbReference type="ARBA" id="ARBA00008520"/>
    </source>
</evidence>
<comment type="subcellular location">
    <subcellularLocation>
        <location evidence="1">Periplasm</location>
    </subcellularLocation>
</comment>
<name>A0A1H7TEI4_9HYPH</name>
<dbReference type="Gene3D" id="3.40.190.10">
    <property type="entry name" value="Periplasmic binding protein-like II"/>
    <property type="match status" value="2"/>
</dbReference>
<dbReference type="Proteomes" id="UP000199664">
    <property type="component" value="Unassembled WGS sequence"/>
</dbReference>
<evidence type="ECO:0000256" key="5">
    <source>
        <dbReference type="ARBA" id="ARBA00022764"/>
    </source>
</evidence>
<dbReference type="AlphaFoldDB" id="A0A1H7TEI4"/>
<keyword evidence="5" id="KW-0574">Periplasm</keyword>
<dbReference type="Pfam" id="PF01547">
    <property type="entry name" value="SBP_bac_1"/>
    <property type="match status" value="1"/>
</dbReference>
<gene>
    <name evidence="6" type="ORF">SAMN04515666_105473</name>
</gene>
<comment type="similarity">
    <text evidence="2">Belongs to the bacterial solute-binding protein 1 family.</text>
</comment>
<evidence type="ECO:0000313" key="6">
    <source>
        <dbReference type="EMBL" id="SEL83292.1"/>
    </source>
</evidence>
<organism evidence="6 7">
    <name type="scientific">Bosea lupini</name>
    <dbReference type="NCBI Taxonomy" id="1036779"/>
    <lineage>
        <taxon>Bacteria</taxon>
        <taxon>Pseudomonadati</taxon>
        <taxon>Pseudomonadota</taxon>
        <taxon>Alphaproteobacteria</taxon>
        <taxon>Hyphomicrobiales</taxon>
        <taxon>Boseaceae</taxon>
        <taxon>Bosea</taxon>
    </lineage>
</organism>
<dbReference type="PANTHER" id="PTHR43649:SF34">
    <property type="entry name" value="ABC TRANSPORTER PERIPLASMIC-BINDING PROTEIN YCJN-RELATED"/>
    <property type="match status" value="1"/>
</dbReference>
<dbReference type="EMBL" id="FOAN01000005">
    <property type="protein sequence ID" value="SEL83292.1"/>
    <property type="molecule type" value="Genomic_DNA"/>
</dbReference>
<dbReference type="InterPro" id="IPR050490">
    <property type="entry name" value="Bact_solute-bd_prot1"/>
</dbReference>
<reference evidence="7" key="1">
    <citation type="submission" date="2016-10" db="EMBL/GenBank/DDBJ databases">
        <authorList>
            <person name="Varghese N."/>
            <person name="Submissions S."/>
        </authorList>
    </citation>
    <scope>NUCLEOTIDE SEQUENCE [LARGE SCALE GENOMIC DNA]</scope>
    <source>
        <strain evidence="7">LMG 26383,CCUG 61248,R- 45681</strain>
    </source>
</reference>
<evidence type="ECO:0000313" key="7">
    <source>
        <dbReference type="Proteomes" id="UP000199664"/>
    </source>
</evidence>
<evidence type="ECO:0000256" key="1">
    <source>
        <dbReference type="ARBA" id="ARBA00004418"/>
    </source>
</evidence>
<dbReference type="PANTHER" id="PTHR43649">
    <property type="entry name" value="ARABINOSE-BINDING PROTEIN-RELATED"/>
    <property type="match status" value="1"/>
</dbReference>
<sequence>MTTETGLNRRQFGAGILGLSFTALGAGGARAQQGGPFNVFAHRVMQTVSTGAQGGDITKDWAAKNGVGVQWTTFDTGPLQERLFREASLGETSVDVGFVLNTQVVPRAANLFEALDDYLKRDPLADPADIFPGLMQGMTVGGKQLAVPFRHASSGLHYNEEILAEKGFSKPPATIEEMIEIARACSYRRSDGTQVVGLCMPGVTYPNVIDLARAWDGEFITPDFKCAADQPPMLNAIRTLRELFQANAFPRNFATLSPEDVNVWMQQGRAAMSLQSMGRNRIYNDPQKSKFSGKIRTIAVPASKTLAGKYDAAPAKVEFWGMVIPKNAKRKDLAWSFIKAMASKEATLKAALNGNGPVRASTYADQSFAGTVPYAAEELKVLKVARVPLPAFDEAARAGDLFKEEAEAAVLGMKTPEEAMASLVKRVQPLLPA</sequence>
<evidence type="ECO:0000256" key="3">
    <source>
        <dbReference type="ARBA" id="ARBA00022448"/>
    </source>
</evidence>
<keyword evidence="6" id="KW-0762">Sugar transport</keyword>
<protein>
    <submittedName>
        <fullName evidence="6">Multiple sugar transport system substrate-binding protein</fullName>
    </submittedName>
</protein>
<proteinExistence type="inferred from homology"/>
<dbReference type="GO" id="GO:0042597">
    <property type="term" value="C:periplasmic space"/>
    <property type="evidence" value="ECO:0007669"/>
    <property type="project" value="UniProtKB-SubCell"/>
</dbReference>
<accession>A0A1H7TEI4</accession>
<keyword evidence="3" id="KW-0813">Transport</keyword>
<keyword evidence="4" id="KW-0732">Signal</keyword>
<dbReference type="InterPro" id="IPR006059">
    <property type="entry name" value="SBP"/>
</dbReference>
<keyword evidence="7" id="KW-1185">Reference proteome</keyword>
<dbReference type="STRING" id="1036779.SAMN04515666_105473"/>